<evidence type="ECO:0000259" key="1">
    <source>
        <dbReference type="Pfam" id="PF24855"/>
    </source>
</evidence>
<dbReference type="Proteomes" id="UP001342314">
    <property type="component" value="Unassembled WGS sequence"/>
</dbReference>
<dbReference type="PANTHER" id="PTHR39460">
    <property type="entry name" value="EXPRESSED PROTEIN"/>
    <property type="match status" value="1"/>
</dbReference>
<dbReference type="PANTHER" id="PTHR39460:SF1">
    <property type="entry name" value="C6 TRANSCRIPTION FACTOR"/>
    <property type="match status" value="1"/>
</dbReference>
<dbReference type="EMBL" id="BQKY01000004">
    <property type="protein sequence ID" value="GJN89247.1"/>
    <property type="molecule type" value="Genomic_DNA"/>
</dbReference>
<dbReference type="Pfam" id="PF24855">
    <property type="entry name" value="DUF7729"/>
    <property type="match status" value="1"/>
</dbReference>
<dbReference type="InterPro" id="IPR056146">
    <property type="entry name" value="DUF7729"/>
</dbReference>
<dbReference type="AlphaFoldDB" id="A0AAV5GIT8"/>
<protein>
    <recommendedName>
        <fullName evidence="1">DUF7729 domain-containing protein</fullName>
    </recommendedName>
</protein>
<evidence type="ECO:0000313" key="2">
    <source>
        <dbReference type="EMBL" id="GJN89247.1"/>
    </source>
</evidence>
<organism evidence="2 3">
    <name type="scientific">Rhodotorula paludigena</name>
    <dbReference type="NCBI Taxonomy" id="86838"/>
    <lineage>
        <taxon>Eukaryota</taxon>
        <taxon>Fungi</taxon>
        <taxon>Dikarya</taxon>
        <taxon>Basidiomycota</taxon>
        <taxon>Pucciniomycotina</taxon>
        <taxon>Microbotryomycetes</taxon>
        <taxon>Sporidiobolales</taxon>
        <taxon>Sporidiobolaceae</taxon>
        <taxon>Rhodotorula</taxon>
    </lineage>
</organism>
<reference evidence="2 3" key="1">
    <citation type="submission" date="2021-12" db="EMBL/GenBank/DDBJ databases">
        <title>High titer production of polyol ester of fatty acids by Rhodotorula paludigena BS15 towards product separation-free biomass refinery.</title>
        <authorList>
            <person name="Mano J."/>
            <person name="Ono H."/>
            <person name="Tanaka T."/>
            <person name="Naito K."/>
            <person name="Sushida H."/>
            <person name="Ike M."/>
            <person name="Tokuyasu K."/>
            <person name="Kitaoka M."/>
        </authorList>
    </citation>
    <scope>NUCLEOTIDE SEQUENCE [LARGE SCALE GENOMIC DNA]</scope>
    <source>
        <strain evidence="2 3">BS15</strain>
    </source>
</reference>
<feature type="domain" description="DUF7729" evidence="1">
    <location>
        <begin position="17"/>
        <end position="215"/>
    </location>
</feature>
<evidence type="ECO:0000313" key="3">
    <source>
        <dbReference type="Proteomes" id="UP001342314"/>
    </source>
</evidence>
<proteinExistence type="predicted"/>
<gene>
    <name evidence="2" type="ORF">Rhopal_002226-T1</name>
</gene>
<accession>A0AAV5GIT8</accession>
<keyword evidence="3" id="KW-1185">Reference proteome</keyword>
<name>A0AAV5GIT8_9BASI</name>
<sequence>MELMNQLDYSHAVVHNDSTLGTNFTSTSCPSFFATFLADPTFQACAPFSLLLTTSKAFFQAQRSPQGLLPYVLDASCSAPPTDCSTLMSSYARQIQLKNTCAQDLERGNPLAVEALEGFQSYDLMREAGCLRNNETDAYCFADASANPDPSNLYFYYLPEGTTLPSGTTPDCDACTQNLLRIYARYATNSTLAISRTYASGRSATALVCGPDFAPAVAAASTVSSAAPPAAHRHPAAWLGFAAAAALLGLCAA</sequence>
<comment type="caution">
    <text evidence="2">The sequence shown here is derived from an EMBL/GenBank/DDBJ whole genome shotgun (WGS) entry which is preliminary data.</text>
</comment>